<keyword evidence="4" id="KW-0804">Transcription</keyword>
<feature type="compositionally biased region" description="Pro residues" evidence="6">
    <location>
        <begin position="158"/>
        <end position="169"/>
    </location>
</feature>
<dbReference type="InParanoid" id="A0A804KIJ0"/>
<name>A0A804KIJ0_MUSAM</name>
<dbReference type="PANTHER" id="PTHR45914:SF24">
    <property type="entry name" value="BHLH DOMAIN-CONTAINING PROTEIN"/>
    <property type="match status" value="1"/>
</dbReference>
<evidence type="ECO:0000259" key="7">
    <source>
        <dbReference type="PROSITE" id="PS50888"/>
    </source>
</evidence>
<keyword evidence="3" id="KW-0805">Transcription regulation</keyword>
<dbReference type="GO" id="GO:0046983">
    <property type="term" value="F:protein dimerization activity"/>
    <property type="evidence" value="ECO:0007669"/>
    <property type="project" value="InterPro"/>
</dbReference>
<dbReference type="InterPro" id="IPR045843">
    <property type="entry name" value="IND-like"/>
</dbReference>
<gene>
    <name evidence="8" type="ORF">GSMUA_230060.1</name>
</gene>
<sequence length="317" mass="34518">MEGKNAKALLFSPSLTLSSVVLGSSEERRGTASKIFPLTSSIAAGWHPFCSSHDDVGHSHILLSPAAGSNHLTCVPERCPKLTTTKIEPLESEAPDSILVDGGSPGFHRLPMLRSLEPLPLAIKMPSVPLGIPSGDLISVIEPSHKRFRGSSASFSWSPPPCAPPPTAPTTPRHRRPLPSSELSRQRRKKISDRTRIIESLMPWERRMDTGSMLEEAYKYIRFLQTQVAALRSMPTAAEFSAAPVSSGRGGGLGGLERLNRQQMLQVVVNSRRVQEKLYERGLCVFSVEQVASLQKEVERRPPFVSAVNASAVNASD</sequence>
<dbReference type="Gene3D" id="4.10.280.10">
    <property type="entry name" value="Helix-loop-helix DNA-binding domain"/>
    <property type="match status" value="1"/>
</dbReference>
<dbReference type="InterPro" id="IPR045239">
    <property type="entry name" value="bHLH95_bHLH"/>
</dbReference>
<evidence type="ECO:0000256" key="2">
    <source>
        <dbReference type="ARBA" id="ARBA00005510"/>
    </source>
</evidence>
<dbReference type="PANTHER" id="PTHR45914">
    <property type="entry name" value="TRANSCRIPTION FACTOR HEC3-RELATED"/>
    <property type="match status" value="1"/>
</dbReference>
<dbReference type="AlphaFoldDB" id="A0A804KIJ0"/>
<evidence type="ECO:0000313" key="9">
    <source>
        <dbReference type="EnsemblPlants" id="Ma09_p11660.1"/>
    </source>
</evidence>
<dbReference type="EMBL" id="HG996474">
    <property type="protein sequence ID" value="CAG1834901.1"/>
    <property type="molecule type" value="Genomic_DNA"/>
</dbReference>
<evidence type="ECO:0000256" key="1">
    <source>
        <dbReference type="ARBA" id="ARBA00004123"/>
    </source>
</evidence>
<evidence type="ECO:0000256" key="6">
    <source>
        <dbReference type="SAM" id="MobiDB-lite"/>
    </source>
</evidence>
<dbReference type="EnsemblPlants" id="Ma09_t11660.1">
    <property type="protein sequence ID" value="Ma09_p11660.1"/>
    <property type="gene ID" value="Ma09_g11660"/>
</dbReference>
<dbReference type="PROSITE" id="PS50888">
    <property type="entry name" value="BHLH"/>
    <property type="match status" value="1"/>
</dbReference>
<dbReference type="GO" id="GO:0005634">
    <property type="term" value="C:nucleus"/>
    <property type="evidence" value="ECO:0007669"/>
    <property type="project" value="UniProtKB-SubCell"/>
</dbReference>
<organism evidence="9 10">
    <name type="scientific">Musa acuminata subsp. malaccensis</name>
    <name type="common">Wild banana</name>
    <name type="synonym">Musa malaccensis</name>
    <dbReference type="NCBI Taxonomy" id="214687"/>
    <lineage>
        <taxon>Eukaryota</taxon>
        <taxon>Viridiplantae</taxon>
        <taxon>Streptophyta</taxon>
        <taxon>Embryophyta</taxon>
        <taxon>Tracheophyta</taxon>
        <taxon>Spermatophyta</taxon>
        <taxon>Magnoliopsida</taxon>
        <taxon>Liliopsida</taxon>
        <taxon>Zingiberales</taxon>
        <taxon>Musaceae</taxon>
        <taxon>Musa</taxon>
    </lineage>
</organism>
<evidence type="ECO:0000256" key="5">
    <source>
        <dbReference type="ARBA" id="ARBA00023242"/>
    </source>
</evidence>
<feature type="region of interest" description="Disordered" evidence="6">
    <location>
        <begin position="151"/>
        <end position="192"/>
    </location>
</feature>
<dbReference type="OrthoDB" id="1610519at2759"/>
<dbReference type="InterPro" id="IPR036638">
    <property type="entry name" value="HLH_DNA-bd_sf"/>
</dbReference>
<protein>
    <submittedName>
        <fullName evidence="8">(wild Malaysian banana) hypothetical protein</fullName>
    </submittedName>
</protein>
<keyword evidence="5" id="KW-0539">Nucleus</keyword>
<accession>A0A804KIJ0</accession>
<feature type="domain" description="BHLH" evidence="7">
    <location>
        <begin position="175"/>
        <end position="224"/>
    </location>
</feature>
<comment type="subcellular location">
    <subcellularLocation>
        <location evidence="1">Nucleus</location>
    </subcellularLocation>
</comment>
<comment type="similarity">
    <text evidence="2">Belongs to the bHLH protein family.</text>
</comment>
<keyword evidence="10" id="KW-1185">Reference proteome</keyword>
<evidence type="ECO:0000256" key="4">
    <source>
        <dbReference type="ARBA" id="ARBA00023163"/>
    </source>
</evidence>
<dbReference type="InterPro" id="IPR011598">
    <property type="entry name" value="bHLH_dom"/>
</dbReference>
<dbReference type="Gramene" id="Ma09_t11660.1">
    <property type="protein sequence ID" value="Ma09_p11660.1"/>
    <property type="gene ID" value="Ma09_g11660"/>
</dbReference>
<dbReference type="GO" id="GO:0003700">
    <property type="term" value="F:DNA-binding transcription factor activity"/>
    <property type="evidence" value="ECO:0007669"/>
    <property type="project" value="InterPro"/>
</dbReference>
<dbReference type="CDD" id="cd11393">
    <property type="entry name" value="bHLH_AtbHLH_like"/>
    <property type="match status" value="1"/>
</dbReference>
<evidence type="ECO:0000313" key="8">
    <source>
        <dbReference type="EMBL" id="CAG1834901.1"/>
    </source>
</evidence>
<dbReference type="SUPFAM" id="SSF47459">
    <property type="entry name" value="HLH, helix-loop-helix DNA-binding domain"/>
    <property type="match status" value="1"/>
</dbReference>
<dbReference type="SMART" id="SM00353">
    <property type="entry name" value="HLH"/>
    <property type="match status" value="1"/>
</dbReference>
<reference evidence="8" key="1">
    <citation type="submission" date="2021-03" db="EMBL/GenBank/DDBJ databases">
        <authorList>
            <consortium name="Genoscope - CEA"/>
            <person name="William W."/>
        </authorList>
    </citation>
    <scope>NUCLEOTIDE SEQUENCE</scope>
    <source>
        <strain evidence="8">Doubled-haploid Pahang</strain>
    </source>
</reference>
<reference evidence="9" key="2">
    <citation type="submission" date="2021-05" db="UniProtKB">
        <authorList>
            <consortium name="EnsemblPlants"/>
        </authorList>
    </citation>
    <scope>IDENTIFICATION</scope>
    <source>
        <strain evidence="9">subsp. malaccensis</strain>
    </source>
</reference>
<dbReference type="Proteomes" id="UP000012960">
    <property type="component" value="Unplaced"/>
</dbReference>
<evidence type="ECO:0000256" key="3">
    <source>
        <dbReference type="ARBA" id="ARBA00023015"/>
    </source>
</evidence>
<evidence type="ECO:0000313" key="10">
    <source>
        <dbReference type="Proteomes" id="UP000012960"/>
    </source>
</evidence>
<proteinExistence type="inferred from homology"/>